<dbReference type="EMBL" id="JAAGOH010000023">
    <property type="protein sequence ID" value="NDY92873.1"/>
    <property type="molecule type" value="Genomic_DNA"/>
</dbReference>
<dbReference type="AlphaFoldDB" id="A0A7C9PII8"/>
<reference evidence="2 3" key="1">
    <citation type="submission" date="2020-02" db="EMBL/GenBank/DDBJ databases">
        <title>Ideonella bacterium strain TBM-1.</title>
        <authorList>
            <person name="Chen W.-M."/>
        </authorList>
    </citation>
    <scope>NUCLEOTIDE SEQUENCE [LARGE SCALE GENOMIC DNA]</scope>
    <source>
        <strain evidence="2 3">TBM-1</strain>
    </source>
</reference>
<evidence type="ECO:0000313" key="3">
    <source>
        <dbReference type="Proteomes" id="UP000484255"/>
    </source>
</evidence>
<gene>
    <name evidence="2" type="ORF">G3A44_16900</name>
</gene>
<organism evidence="2 3">
    <name type="scientific">Ideonella livida</name>
    <dbReference type="NCBI Taxonomy" id="2707176"/>
    <lineage>
        <taxon>Bacteria</taxon>
        <taxon>Pseudomonadati</taxon>
        <taxon>Pseudomonadota</taxon>
        <taxon>Betaproteobacteria</taxon>
        <taxon>Burkholderiales</taxon>
        <taxon>Sphaerotilaceae</taxon>
        <taxon>Ideonella</taxon>
    </lineage>
</organism>
<dbReference type="RefSeq" id="WP_163458923.1">
    <property type="nucleotide sequence ID" value="NZ_JAAGOH010000023.1"/>
</dbReference>
<dbReference type="Proteomes" id="UP000484255">
    <property type="component" value="Unassembled WGS sequence"/>
</dbReference>
<sequence length="212" mass="21614">MTLPKILVSKTLLAVALALPCAAMAGGGNIGRKAPVAPSAVPAGDLVVTGQQVVSEDDNCSKVVIRVTGQVTGVNDDGGGMDNVTFELWDDGQLKDSVEIQVPVGQTQRVDVTMAFAGRYLTGAAGVGVYAGEIGLNADPFIPTDVAGTCETLPISGKVVNLKSRGLSVVCTNRSTGQRVTLNDQAAFNCSTAGLVASPGDKVQITISGRAK</sequence>
<evidence type="ECO:0000256" key="1">
    <source>
        <dbReference type="SAM" id="SignalP"/>
    </source>
</evidence>
<feature type="signal peptide" evidence="1">
    <location>
        <begin position="1"/>
        <end position="25"/>
    </location>
</feature>
<evidence type="ECO:0000313" key="2">
    <source>
        <dbReference type="EMBL" id="NDY92873.1"/>
    </source>
</evidence>
<protein>
    <submittedName>
        <fullName evidence="2">Uncharacterized protein</fullName>
    </submittedName>
</protein>
<name>A0A7C9PII8_9BURK</name>
<keyword evidence="3" id="KW-1185">Reference proteome</keyword>
<keyword evidence="1" id="KW-0732">Signal</keyword>
<comment type="caution">
    <text evidence="2">The sequence shown here is derived from an EMBL/GenBank/DDBJ whole genome shotgun (WGS) entry which is preliminary data.</text>
</comment>
<accession>A0A7C9PII8</accession>
<feature type="chain" id="PRO_5028999125" evidence="1">
    <location>
        <begin position="26"/>
        <end position="212"/>
    </location>
</feature>
<proteinExistence type="predicted"/>